<organism evidence="1 2">
    <name type="scientific">Flemingia macrophylla</name>
    <dbReference type="NCBI Taxonomy" id="520843"/>
    <lineage>
        <taxon>Eukaryota</taxon>
        <taxon>Viridiplantae</taxon>
        <taxon>Streptophyta</taxon>
        <taxon>Embryophyta</taxon>
        <taxon>Tracheophyta</taxon>
        <taxon>Spermatophyta</taxon>
        <taxon>Magnoliopsida</taxon>
        <taxon>eudicotyledons</taxon>
        <taxon>Gunneridae</taxon>
        <taxon>Pentapetalae</taxon>
        <taxon>rosids</taxon>
        <taxon>fabids</taxon>
        <taxon>Fabales</taxon>
        <taxon>Fabaceae</taxon>
        <taxon>Papilionoideae</taxon>
        <taxon>50 kb inversion clade</taxon>
        <taxon>NPAAA clade</taxon>
        <taxon>indigoferoid/millettioid clade</taxon>
        <taxon>Phaseoleae</taxon>
        <taxon>Flemingia</taxon>
    </lineage>
</organism>
<dbReference type="AlphaFoldDB" id="A0ABD1LQF9"/>
<gene>
    <name evidence="1" type="ORF">Fmac_024808</name>
</gene>
<evidence type="ECO:0000313" key="2">
    <source>
        <dbReference type="Proteomes" id="UP001603857"/>
    </source>
</evidence>
<comment type="caution">
    <text evidence="1">The sequence shown here is derived from an EMBL/GenBank/DDBJ whole genome shotgun (WGS) entry which is preliminary data.</text>
</comment>
<dbReference type="Proteomes" id="UP001603857">
    <property type="component" value="Unassembled WGS sequence"/>
</dbReference>
<sequence length="110" mass="12119">MPFLVPKISFCRRYKDYMQCLMHIGNNAYLVLQAKTFTDEVFAQITLASTASLNAIACLVNTDALPLQALVPADQAKAELTDRVKDGLTSQVRFDFSRPVGLFQSSLASS</sequence>
<evidence type="ECO:0000313" key="1">
    <source>
        <dbReference type="EMBL" id="KAL2325750.1"/>
    </source>
</evidence>
<keyword evidence="2" id="KW-1185">Reference proteome</keyword>
<reference evidence="1 2" key="1">
    <citation type="submission" date="2024-08" db="EMBL/GenBank/DDBJ databases">
        <title>Insights into the chromosomal genome structure of Flemingia macrophylla.</title>
        <authorList>
            <person name="Ding Y."/>
            <person name="Zhao Y."/>
            <person name="Bi W."/>
            <person name="Wu M."/>
            <person name="Zhao G."/>
            <person name="Gong Y."/>
            <person name="Li W."/>
            <person name="Zhang P."/>
        </authorList>
    </citation>
    <scope>NUCLEOTIDE SEQUENCE [LARGE SCALE GENOMIC DNA]</scope>
    <source>
        <strain evidence="1">DYQJB</strain>
        <tissue evidence="1">Leaf</tissue>
    </source>
</reference>
<dbReference type="EMBL" id="JBGMDY010000008">
    <property type="protein sequence ID" value="KAL2325750.1"/>
    <property type="molecule type" value="Genomic_DNA"/>
</dbReference>
<accession>A0ABD1LQF9</accession>
<name>A0ABD1LQF9_9FABA</name>
<proteinExistence type="predicted"/>
<protein>
    <submittedName>
        <fullName evidence="1">Uncharacterized protein</fullName>
    </submittedName>
</protein>